<protein>
    <submittedName>
        <fullName evidence="3">Transposase</fullName>
    </submittedName>
</protein>
<dbReference type="NCBIfam" id="NF033542">
    <property type="entry name" value="transpos_IS110"/>
    <property type="match status" value="1"/>
</dbReference>
<evidence type="ECO:0000259" key="2">
    <source>
        <dbReference type="Pfam" id="PF01548"/>
    </source>
</evidence>
<dbReference type="InterPro" id="IPR002525">
    <property type="entry name" value="Transp_IS110-like_N"/>
</dbReference>
<dbReference type="PANTHER" id="PTHR33055:SF13">
    <property type="entry name" value="TRANSPOSASE"/>
    <property type="match status" value="1"/>
</dbReference>
<gene>
    <name evidence="3" type="ORF">COOX1_3203</name>
</gene>
<proteinExistence type="predicted"/>
<dbReference type="EMBL" id="LR792683">
    <property type="protein sequence ID" value="CAB3395957.1"/>
    <property type="molecule type" value="Genomic_DNA"/>
</dbReference>
<evidence type="ECO:0000256" key="1">
    <source>
        <dbReference type="SAM" id="MobiDB-lite"/>
    </source>
</evidence>
<dbReference type="PANTHER" id="PTHR33055">
    <property type="entry name" value="TRANSPOSASE FOR INSERTION SEQUENCE ELEMENT IS1111A"/>
    <property type="match status" value="1"/>
</dbReference>
<reference evidence="3 4" key="1">
    <citation type="submission" date="2020-04" db="EMBL/GenBank/DDBJ databases">
        <authorList>
            <person name="Hogendoorn C."/>
        </authorList>
    </citation>
    <scope>NUCLEOTIDE SEQUENCE [LARGE SCALE GENOMIC DNA]</scope>
    <source>
        <strain evidence="3">COOX1</strain>
    </source>
</reference>
<feature type="domain" description="Transposase IS110-like N-terminal" evidence="2">
    <location>
        <begin position="9"/>
        <end position="153"/>
    </location>
</feature>
<dbReference type="Pfam" id="PF01548">
    <property type="entry name" value="DEDD_Tnp_IS110"/>
    <property type="match status" value="1"/>
</dbReference>
<accession>A0A6F9EHR3</accession>
<feature type="region of interest" description="Disordered" evidence="1">
    <location>
        <begin position="228"/>
        <end position="254"/>
    </location>
</feature>
<dbReference type="AlphaFoldDB" id="A0A6F9EHR3"/>
<dbReference type="InterPro" id="IPR047650">
    <property type="entry name" value="Transpos_IS110"/>
</dbReference>
<feature type="region of interest" description="Disordered" evidence="1">
    <location>
        <begin position="317"/>
        <end position="336"/>
    </location>
</feature>
<evidence type="ECO:0000313" key="3">
    <source>
        <dbReference type="EMBL" id="CAB3395957.1"/>
    </source>
</evidence>
<evidence type="ECO:0000313" key="4">
    <source>
        <dbReference type="Proteomes" id="UP000502196"/>
    </source>
</evidence>
<feature type="region of interest" description="Disordered" evidence="1">
    <location>
        <begin position="281"/>
        <end position="306"/>
    </location>
</feature>
<name>A0A6F9EHR3_9BACL</name>
<dbReference type="Proteomes" id="UP000502196">
    <property type="component" value="Chromosome"/>
</dbReference>
<dbReference type="GO" id="GO:0006313">
    <property type="term" value="P:DNA transposition"/>
    <property type="evidence" value="ECO:0007669"/>
    <property type="project" value="InterPro"/>
</dbReference>
<dbReference type="GO" id="GO:0004803">
    <property type="term" value="F:transposase activity"/>
    <property type="evidence" value="ECO:0007669"/>
    <property type="project" value="InterPro"/>
</dbReference>
<organism evidence="3 4">
    <name type="scientific">Kyrpidia spormannii</name>
    <dbReference type="NCBI Taxonomy" id="2055160"/>
    <lineage>
        <taxon>Bacteria</taxon>
        <taxon>Bacillati</taxon>
        <taxon>Bacillota</taxon>
        <taxon>Bacilli</taxon>
        <taxon>Bacillales</taxon>
        <taxon>Alicyclobacillaceae</taxon>
        <taxon>Kyrpidia</taxon>
    </lineage>
</organism>
<dbReference type="GO" id="GO:0003677">
    <property type="term" value="F:DNA binding"/>
    <property type="evidence" value="ECO:0007669"/>
    <property type="project" value="InterPro"/>
</dbReference>
<sequence>MQVVYERCCGLDVHKRSVTACALTPEGKAVRTFGTMTEDLLELADWLKGQGCTHVAMESTGSFWKPIYNVLEATEAFTLLVVNAQHIKAVPGRKTDVKDAEWIADLLRHGLLQPSFIPSREQRELRELIRYRQELVDERAREANRIQKVLEGANIKLSSVATDILGKSGREILKALIEGQTDPEALADMAKGRMKAKREELRRAVQGMIGDHQRLLLREQLRHIEGGSTRTAGYDSRCRTTDRGGNPRRGRSRYRTLPQRCPLGLMGRDVSGVPRECGETEIGTHAQGQSHAQAGLGGGRSGSRTNTKHLSIRAVQTHREAAREQTSGCGGRAHDPGHCVLFAKTKDDLRRSRSLIL</sequence>